<dbReference type="RefSeq" id="XP_040695668.1">
    <property type="nucleotide sequence ID" value="XM_040850761.1"/>
</dbReference>
<proteinExistence type="predicted"/>
<keyword evidence="3" id="KW-1185">Reference proteome</keyword>
<gene>
    <name evidence="2" type="ORF">ASPSYDRAFT_74142</name>
</gene>
<dbReference type="Proteomes" id="UP000184356">
    <property type="component" value="Unassembled WGS sequence"/>
</dbReference>
<organism evidence="2 3">
    <name type="scientific">Aspergillus sydowii CBS 593.65</name>
    <dbReference type="NCBI Taxonomy" id="1036612"/>
    <lineage>
        <taxon>Eukaryota</taxon>
        <taxon>Fungi</taxon>
        <taxon>Dikarya</taxon>
        <taxon>Ascomycota</taxon>
        <taxon>Pezizomycotina</taxon>
        <taxon>Eurotiomycetes</taxon>
        <taxon>Eurotiomycetidae</taxon>
        <taxon>Eurotiales</taxon>
        <taxon>Aspergillaceae</taxon>
        <taxon>Aspergillus</taxon>
        <taxon>Aspergillus subgen. Nidulantes</taxon>
    </lineage>
</organism>
<protein>
    <submittedName>
        <fullName evidence="2">Uncharacterized protein</fullName>
    </submittedName>
</protein>
<dbReference type="VEuPathDB" id="FungiDB:ASPSYDRAFT_74142"/>
<dbReference type="EMBL" id="KV878622">
    <property type="protein sequence ID" value="OJJ51862.1"/>
    <property type="molecule type" value="Genomic_DNA"/>
</dbReference>
<feature type="compositionally biased region" description="Basic and acidic residues" evidence="1">
    <location>
        <begin position="1"/>
        <end position="11"/>
    </location>
</feature>
<evidence type="ECO:0000256" key="1">
    <source>
        <dbReference type="SAM" id="MobiDB-lite"/>
    </source>
</evidence>
<sequence>METAPLDKENAVKQPVATANSAGYRSDHPSPGKITSGIQEHENGLSGKGNSNVVNGLPKPPGLLARGPTQGVETDASRQPSKGYEKYGYVKEQHLNGLHLHLIWSSRWDC</sequence>
<dbReference type="AlphaFoldDB" id="A0A1L9SXD4"/>
<evidence type="ECO:0000313" key="3">
    <source>
        <dbReference type="Proteomes" id="UP000184356"/>
    </source>
</evidence>
<name>A0A1L9SXD4_9EURO</name>
<accession>A0A1L9SXD4</accession>
<reference evidence="3" key="1">
    <citation type="journal article" date="2017" name="Genome Biol.">
        <title>Comparative genomics reveals high biological diversity and specific adaptations in the industrially and medically important fungal genus Aspergillus.</title>
        <authorList>
            <person name="de Vries R.P."/>
            <person name="Riley R."/>
            <person name="Wiebenga A."/>
            <person name="Aguilar-Osorio G."/>
            <person name="Amillis S."/>
            <person name="Uchima C.A."/>
            <person name="Anderluh G."/>
            <person name="Asadollahi M."/>
            <person name="Askin M."/>
            <person name="Barry K."/>
            <person name="Battaglia E."/>
            <person name="Bayram O."/>
            <person name="Benocci T."/>
            <person name="Braus-Stromeyer S.A."/>
            <person name="Caldana C."/>
            <person name="Canovas D."/>
            <person name="Cerqueira G.C."/>
            <person name="Chen F."/>
            <person name="Chen W."/>
            <person name="Choi C."/>
            <person name="Clum A."/>
            <person name="Dos Santos R.A."/>
            <person name="Damasio A.R."/>
            <person name="Diallinas G."/>
            <person name="Emri T."/>
            <person name="Fekete E."/>
            <person name="Flipphi M."/>
            <person name="Freyberg S."/>
            <person name="Gallo A."/>
            <person name="Gournas C."/>
            <person name="Habgood R."/>
            <person name="Hainaut M."/>
            <person name="Harispe M.L."/>
            <person name="Henrissat B."/>
            <person name="Hilden K.S."/>
            <person name="Hope R."/>
            <person name="Hossain A."/>
            <person name="Karabika E."/>
            <person name="Karaffa L."/>
            <person name="Karanyi Z."/>
            <person name="Krasevec N."/>
            <person name="Kuo A."/>
            <person name="Kusch H."/>
            <person name="LaButti K."/>
            <person name="Lagendijk E.L."/>
            <person name="Lapidus A."/>
            <person name="Levasseur A."/>
            <person name="Lindquist E."/>
            <person name="Lipzen A."/>
            <person name="Logrieco A.F."/>
            <person name="MacCabe A."/>
            <person name="Maekelae M.R."/>
            <person name="Malavazi I."/>
            <person name="Melin P."/>
            <person name="Meyer V."/>
            <person name="Mielnichuk N."/>
            <person name="Miskei M."/>
            <person name="Molnar A.P."/>
            <person name="Mule G."/>
            <person name="Ngan C.Y."/>
            <person name="Orejas M."/>
            <person name="Orosz E."/>
            <person name="Ouedraogo J.P."/>
            <person name="Overkamp K.M."/>
            <person name="Park H.-S."/>
            <person name="Perrone G."/>
            <person name="Piumi F."/>
            <person name="Punt P.J."/>
            <person name="Ram A.F."/>
            <person name="Ramon A."/>
            <person name="Rauscher S."/>
            <person name="Record E."/>
            <person name="Riano-Pachon D.M."/>
            <person name="Robert V."/>
            <person name="Roehrig J."/>
            <person name="Ruller R."/>
            <person name="Salamov A."/>
            <person name="Salih N.S."/>
            <person name="Samson R.A."/>
            <person name="Sandor E."/>
            <person name="Sanguinetti M."/>
            <person name="Schuetze T."/>
            <person name="Sepcic K."/>
            <person name="Shelest E."/>
            <person name="Sherlock G."/>
            <person name="Sophianopoulou V."/>
            <person name="Squina F.M."/>
            <person name="Sun H."/>
            <person name="Susca A."/>
            <person name="Todd R.B."/>
            <person name="Tsang A."/>
            <person name="Unkles S.E."/>
            <person name="van de Wiele N."/>
            <person name="van Rossen-Uffink D."/>
            <person name="Oliveira J.V."/>
            <person name="Vesth T.C."/>
            <person name="Visser J."/>
            <person name="Yu J.-H."/>
            <person name="Zhou M."/>
            <person name="Andersen M.R."/>
            <person name="Archer D.B."/>
            <person name="Baker S.E."/>
            <person name="Benoit I."/>
            <person name="Brakhage A.A."/>
            <person name="Braus G.H."/>
            <person name="Fischer R."/>
            <person name="Frisvad J.C."/>
            <person name="Goldman G.H."/>
            <person name="Houbraken J."/>
            <person name="Oakley B."/>
            <person name="Pocsi I."/>
            <person name="Scazzocchio C."/>
            <person name="Seiboth B."/>
            <person name="vanKuyk P.A."/>
            <person name="Wortman J."/>
            <person name="Dyer P.S."/>
            <person name="Grigoriev I.V."/>
        </authorList>
    </citation>
    <scope>NUCLEOTIDE SEQUENCE [LARGE SCALE GENOMIC DNA]</scope>
    <source>
        <strain evidence="3">CBS 593.65</strain>
    </source>
</reference>
<dbReference type="GeneID" id="63766834"/>
<feature type="region of interest" description="Disordered" evidence="1">
    <location>
        <begin position="1"/>
        <end position="82"/>
    </location>
</feature>
<evidence type="ECO:0000313" key="2">
    <source>
        <dbReference type="EMBL" id="OJJ51862.1"/>
    </source>
</evidence>